<dbReference type="PANTHER" id="PTHR31040">
    <property type="entry name" value="NURIM"/>
    <property type="match status" value="1"/>
</dbReference>
<dbReference type="Proteomes" id="UP000694925">
    <property type="component" value="Unplaced"/>
</dbReference>
<evidence type="ECO:0000256" key="2">
    <source>
        <dbReference type="ARBA" id="ARBA00010631"/>
    </source>
</evidence>
<evidence type="ECO:0000256" key="8">
    <source>
        <dbReference type="SAM" id="Phobius"/>
    </source>
</evidence>
<keyword evidence="9" id="KW-1185">Reference proteome</keyword>
<protein>
    <recommendedName>
        <fullName evidence="7">Nuclear envelope membrane protein</fullName>
    </recommendedName>
    <alternativeName>
        <fullName evidence="6">Nuclear rim protein</fullName>
    </alternativeName>
</protein>
<sequence length="208" mass="24484">MFVKWFSVVTCTVCFLYTIYILYSLGHFLSNHNVTNETIVSSKEDESNVSLLWPLSTDMTLAMTLHLLISKWEFISSVTLWKVDTFSNDVSWYTFTTLHVLAWIIIYSGCLMMDLSELAGLKQVYYKFSSRPCPIVMKSRGLLRYYMHMRHPSLTGFLIIFWIHPYMTLDRLLLASILTIYMGLMWTIDKEDYDYHAHLVKLKQNELL</sequence>
<feature type="transmembrane region" description="Helical" evidence="8">
    <location>
        <begin position="90"/>
        <end position="113"/>
    </location>
</feature>
<dbReference type="InterPro" id="IPR033580">
    <property type="entry name" value="Nurim-like"/>
</dbReference>
<evidence type="ECO:0000313" key="10">
    <source>
        <dbReference type="RefSeq" id="XP_017875089.1"/>
    </source>
</evidence>
<comment type="similarity">
    <text evidence="2">Belongs to the nurim family.</text>
</comment>
<keyword evidence="3 8" id="KW-0812">Transmembrane</keyword>
<keyword evidence="4 8" id="KW-1133">Transmembrane helix</keyword>
<dbReference type="GO" id="GO:0005637">
    <property type="term" value="C:nuclear inner membrane"/>
    <property type="evidence" value="ECO:0007669"/>
    <property type="project" value="UniProtKB-SubCell"/>
</dbReference>
<dbReference type="AlphaFoldDB" id="A0AAJ7IRT4"/>
<evidence type="ECO:0000256" key="3">
    <source>
        <dbReference type="ARBA" id="ARBA00022692"/>
    </source>
</evidence>
<accession>A0AAJ7IRT4</accession>
<evidence type="ECO:0000256" key="7">
    <source>
        <dbReference type="ARBA" id="ARBA00032957"/>
    </source>
</evidence>
<gene>
    <name evidence="10" type="primary">LOC108621979</name>
</gene>
<dbReference type="GeneID" id="108621979"/>
<evidence type="ECO:0000256" key="1">
    <source>
        <dbReference type="ARBA" id="ARBA00004473"/>
    </source>
</evidence>
<evidence type="ECO:0000256" key="5">
    <source>
        <dbReference type="ARBA" id="ARBA00023136"/>
    </source>
</evidence>
<feature type="transmembrane region" description="Helical" evidence="8">
    <location>
        <begin position="6"/>
        <end position="30"/>
    </location>
</feature>
<name>A0AAJ7IRT4_9HYME</name>
<feature type="transmembrane region" description="Helical" evidence="8">
    <location>
        <begin position="172"/>
        <end position="188"/>
    </location>
</feature>
<reference evidence="10" key="1">
    <citation type="submission" date="2025-08" db="UniProtKB">
        <authorList>
            <consortium name="RefSeq"/>
        </authorList>
    </citation>
    <scope>IDENTIFICATION</scope>
    <source>
        <tissue evidence="10">Whole body</tissue>
    </source>
</reference>
<evidence type="ECO:0000313" key="9">
    <source>
        <dbReference type="Proteomes" id="UP000694925"/>
    </source>
</evidence>
<keyword evidence="5 8" id="KW-0472">Membrane</keyword>
<proteinExistence type="inferred from homology"/>
<evidence type="ECO:0000256" key="6">
    <source>
        <dbReference type="ARBA" id="ARBA00031700"/>
    </source>
</evidence>
<organism evidence="9 10">
    <name type="scientific">Ceratina calcarata</name>
    <dbReference type="NCBI Taxonomy" id="156304"/>
    <lineage>
        <taxon>Eukaryota</taxon>
        <taxon>Metazoa</taxon>
        <taxon>Ecdysozoa</taxon>
        <taxon>Arthropoda</taxon>
        <taxon>Hexapoda</taxon>
        <taxon>Insecta</taxon>
        <taxon>Pterygota</taxon>
        <taxon>Neoptera</taxon>
        <taxon>Endopterygota</taxon>
        <taxon>Hymenoptera</taxon>
        <taxon>Apocrita</taxon>
        <taxon>Aculeata</taxon>
        <taxon>Apoidea</taxon>
        <taxon>Anthophila</taxon>
        <taxon>Apidae</taxon>
        <taxon>Ceratina</taxon>
        <taxon>Zadontomerus</taxon>
    </lineage>
</organism>
<comment type="subcellular location">
    <subcellularLocation>
        <location evidence="1">Nucleus inner membrane</location>
        <topology evidence="1">Multi-pass membrane protein</topology>
    </subcellularLocation>
</comment>
<dbReference type="RefSeq" id="XP_017875089.1">
    <property type="nucleotide sequence ID" value="XM_018019600.2"/>
</dbReference>
<dbReference type="PANTHER" id="PTHR31040:SF1">
    <property type="entry name" value="NURIM"/>
    <property type="match status" value="1"/>
</dbReference>
<evidence type="ECO:0000256" key="4">
    <source>
        <dbReference type="ARBA" id="ARBA00022989"/>
    </source>
</evidence>